<dbReference type="EMBL" id="LJCO01000026">
    <property type="protein sequence ID" value="KPV44768.1"/>
    <property type="molecule type" value="Genomic_DNA"/>
</dbReference>
<dbReference type="EC" id="3.4.24.-" evidence="6"/>
<reference evidence="9 10" key="1">
    <citation type="submission" date="2015-09" db="EMBL/GenBank/DDBJ databases">
        <title>Draft genome sequence of Alicyclobacillus ferrooxydans DSM 22381.</title>
        <authorList>
            <person name="Hemp J."/>
        </authorList>
    </citation>
    <scope>NUCLEOTIDE SEQUENCE [LARGE SCALE GENOMIC DNA]</scope>
    <source>
        <strain evidence="9 10">TC-34</strain>
    </source>
</reference>
<evidence type="ECO:0000259" key="8">
    <source>
        <dbReference type="Pfam" id="PF08439"/>
    </source>
</evidence>
<dbReference type="GO" id="GO:0006518">
    <property type="term" value="P:peptide metabolic process"/>
    <property type="evidence" value="ECO:0007669"/>
    <property type="project" value="TreeGrafter"/>
</dbReference>
<evidence type="ECO:0000256" key="5">
    <source>
        <dbReference type="ARBA" id="ARBA00023049"/>
    </source>
</evidence>
<dbReference type="OrthoDB" id="9766487at2"/>
<dbReference type="InterPro" id="IPR001567">
    <property type="entry name" value="Pept_M3A_M3B_dom"/>
</dbReference>
<dbReference type="InterPro" id="IPR034009">
    <property type="entry name" value="M3B_PepF_4"/>
</dbReference>
<keyword evidence="5 6" id="KW-0482">Metalloprotease</keyword>
<comment type="cofactor">
    <cofactor evidence="6">
        <name>Zn(2+)</name>
        <dbReference type="ChEBI" id="CHEBI:29105"/>
    </cofactor>
    <text evidence="6">Binds 1 zinc ion.</text>
</comment>
<dbReference type="AlphaFoldDB" id="A0A0P9EMX8"/>
<keyword evidence="4 6" id="KW-0862">Zinc</keyword>
<dbReference type="GO" id="GO:0004222">
    <property type="term" value="F:metalloendopeptidase activity"/>
    <property type="evidence" value="ECO:0007669"/>
    <property type="project" value="UniProtKB-UniRule"/>
</dbReference>
<dbReference type="InterPro" id="IPR045090">
    <property type="entry name" value="Pept_M3A_M3B"/>
</dbReference>
<dbReference type="RefSeq" id="WP_054968202.1">
    <property type="nucleotide sequence ID" value="NZ_LJCO01000026.1"/>
</dbReference>
<dbReference type="PATRIC" id="fig|471514.4.peg.2509"/>
<sequence length="601" mass="66830">MAERLKRSQVPVEETWNLTDLYETAEAWENELAAIQSAFGGVGQYKGRLAENGQVVLECLDAREALAVRLTRASTYASLKFSADGSDPENQINADKVASLGGQFNAATSFIESELLELPAGAIEDYLESTPGLSVHQKYLTELAEYKPHRLSAETEAVLAALGPVHAAPYSIYQRSKASDMEFESVVDDNGNEHAMSAALYEDKFEQSSDTNLRRAAFQSFAKTLGQYQNTIAAAYATEVKKQVTLAKLRNYSSVTEMLLQPQQVPVELYNNLLDVIQAELAPHMRRLARLRQRVLGLDKMLHCDLKAPLDPAFQPKTTYEEASETILGALSVLGEEYTDIIRKGLTNRWVDLADNVGKSTGAFCSSPYGVHPYILITWTDNMRSTFVLAHELGHAGHFSLAQKNQRFVNTRPSMTFVEAPSTMNEMLLGQYILKRSTDPKMRRWVIMQLLGTYYHNYVTHLLEGELQRRVYKLADAGQPLTASLLCELKGNVLSDFWGDAVEIDDAAKLTWMRQPHYYMGLYPYTYSAGLTVSTAAAQRIAEEGQPAVDDWLKVLKAGGTKKPLELMKMAGVDMSTPEPISRAVAYVGSLVDELEKSFTV</sequence>
<organism evidence="9 10">
    <name type="scientific">Alicyclobacillus ferrooxydans</name>
    <dbReference type="NCBI Taxonomy" id="471514"/>
    <lineage>
        <taxon>Bacteria</taxon>
        <taxon>Bacillati</taxon>
        <taxon>Bacillota</taxon>
        <taxon>Bacilli</taxon>
        <taxon>Bacillales</taxon>
        <taxon>Alicyclobacillaceae</taxon>
        <taxon>Alicyclobacillus</taxon>
    </lineage>
</organism>
<dbReference type="Pfam" id="PF08439">
    <property type="entry name" value="Peptidase_M3_N"/>
    <property type="match status" value="1"/>
</dbReference>
<dbReference type="CDD" id="cd09609">
    <property type="entry name" value="M3B_PepF"/>
    <property type="match status" value="1"/>
</dbReference>
<dbReference type="Gene3D" id="1.10.287.830">
    <property type="entry name" value="putative peptidase helix hairpin domain like"/>
    <property type="match status" value="1"/>
</dbReference>
<dbReference type="STRING" id="471514.AN477_05655"/>
<evidence type="ECO:0000256" key="3">
    <source>
        <dbReference type="ARBA" id="ARBA00022801"/>
    </source>
</evidence>
<accession>A0A0P9EMX8</accession>
<dbReference type="InterPro" id="IPR004438">
    <property type="entry name" value="Peptidase_M3B"/>
</dbReference>
<keyword evidence="3 6" id="KW-0378">Hydrolase</keyword>
<dbReference type="SUPFAM" id="SSF55486">
    <property type="entry name" value="Metalloproteases ('zincins'), catalytic domain"/>
    <property type="match status" value="1"/>
</dbReference>
<evidence type="ECO:0000256" key="4">
    <source>
        <dbReference type="ARBA" id="ARBA00022833"/>
    </source>
</evidence>
<comment type="caution">
    <text evidence="9">The sequence shown here is derived from an EMBL/GenBank/DDBJ whole genome shotgun (WGS) entry which is preliminary data.</text>
</comment>
<dbReference type="Gene3D" id="1.10.1370.20">
    <property type="entry name" value="Oligoendopeptidase f, C-terminal domain"/>
    <property type="match status" value="1"/>
</dbReference>
<comment type="similarity">
    <text evidence="6">Belongs to the peptidase M3B family.</text>
</comment>
<proteinExistence type="inferred from homology"/>
<evidence type="ECO:0000313" key="9">
    <source>
        <dbReference type="EMBL" id="KPV44768.1"/>
    </source>
</evidence>
<evidence type="ECO:0000256" key="6">
    <source>
        <dbReference type="RuleBase" id="RU368091"/>
    </source>
</evidence>
<comment type="function">
    <text evidence="6">Has oligopeptidase activity and degrades a variety of small bioactive peptides.</text>
</comment>
<evidence type="ECO:0000259" key="7">
    <source>
        <dbReference type="Pfam" id="PF01432"/>
    </source>
</evidence>
<evidence type="ECO:0000256" key="2">
    <source>
        <dbReference type="ARBA" id="ARBA00022723"/>
    </source>
</evidence>
<dbReference type="GO" id="GO:0046872">
    <property type="term" value="F:metal ion binding"/>
    <property type="evidence" value="ECO:0007669"/>
    <property type="project" value="UniProtKB-UniRule"/>
</dbReference>
<name>A0A0P9EMX8_9BACL</name>
<evidence type="ECO:0000256" key="1">
    <source>
        <dbReference type="ARBA" id="ARBA00022670"/>
    </source>
</evidence>
<dbReference type="PANTHER" id="PTHR11804">
    <property type="entry name" value="PROTEASE M3 THIMET OLIGOPEPTIDASE-RELATED"/>
    <property type="match status" value="1"/>
</dbReference>
<keyword evidence="2 6" id="KW-0479">Metal-binding</keyword>
<dbReference type="NCBIfam" id="TIGR00181">
    <property type="entry name" value="pepF"/>
    <property type="match status" value="1"/>
</dbReference>
<dbReference type="PANTHER" id="PTHR11804:SF45">
    <property type="entry name" value="SIMILAR TO OLIGOENDOPEPTIDASE"/>
    <property type="match status" value="1"/>
</dbReference>
<keyword evidence="10" id="KW-1185">Reference proteome</keyword>
<keyword evidence="1 6" id="KW-0645">Protease</keyword>
<dbReference type="Proteomes" id="UP000050482">
    <property type="component" value="Unassembled WGS sequence"/>
</dbReference>
<dbReference type="Pfam" id="PF01432">
    <property type="entry name" value="Peptidase_M3"/>
    <property type="match status" value="1"/>
</dbReference>
<dbReference type="Gene3D" id="1.20.140.70">
    <property type="entry name" value="Oligopeptidase f, N-terminal domain"/>
    <property type="match status" value="1"/>
</dbReference>
<feature type="domain" description="Oligopeptidase F N-terminal" evidence="8">
    <location>
        <begin position="114"/>
        <end position="183"/>
    </location>
</feature>
<dbReference type="InterPro" id="IPR042088">
    <property type="entry name" value="OligoPept_F_C"/>
</dbReference>
<evidence type="ECO:0000313" key="10">
    <source>
        <dbReference type="Proteomes" id="UP000050482"/>
    </source>
</evidence>
<protein>
    <recommendedName>
        <fullName evidence="6">Oligopeptidase F</fullName>
        <ecNumber evidence="6">3.4.24.-</ecNumber>
    </recommendedName>
</protein>
<gene>
    <name evidence="9" type="ORF">AN477_05655</name>
</gene>
<dbReference type="InterPro" id="IPR013647">
    <property type="entry name" value="OligopepF_N_dom"/>
</dbReference>
<dbReference type="GO" id="GO:0006508">
    <property type="term" value="P:proteolysis"/>
    <property type="evidence" value="ECO:0007669"/>
    <property type="project" value="UniProtKB-KW"/>
</dbReference>
<feature type="domain" description="Peptidase M3A/M3B catalytic" evidence="7">
    <location>
        <begin position="206"/>
        <end position="585"/>
    </location>
</feature>